<comment type="caution">
    <text evidence="1">The sequence shown here is derived from an EMBL/GenBank/DDBJ whole genome shotgun (WGS) entry which is preliminary data.</text>
</comment>
<reference evidence="1" key="1">
    <citation type="submission" date="2022-03" db="EMBL/GenBank/DDBJ databases">
        <authorList>
            <person name="Sayadi A."/>
        </authorList>
    </citation>
    <scope>NUCLEOTIDE SEQUENCE</scope>
</reference>
<evidence type="ECO:0000313" key="1">
    <source>
        <dbReference type="EMBL" id="CAH2004749.1"/>
    </source>
</evidence>
<keyword evidence="2" id="KW-1185">Reference proteome</keyword>
<protein>
    <submittedName>
        <fullName evidence="1">Uncharacterized protein</fullName>
    </submittedName>
</protein>
<proteinExistence type="predicted"/>
<evidence type="ECO:0000313" key="2">
    <source>
        <dbReference type="Proteomes" id="UP001152888"/>
    </source>
</evidence>
<dbReference type="OrthoDB" id="6655812at2759"/>
<name>A0A9P0LZQ4_ACAOB</name>
<accession>A0A9P0LZQ4</accession>
<sequence length="8" mass="1000">MIQLLHVF</sequence>
<dbReference type="EMBL" id="CAKOFQ010007606">
    <property type="protein sequence ID" value="CAH2004749.1"/>
    <property type="molecule type" value="Genomic_DNA"/>
</dbReference>
<organism evidence="1 2">
    <name type="scientific">Acanthoscelides obtectus</name>
    <name type="common">Bean weevil</name>
    <name type="synonym">Bruchus obtectus</name>
    <dbReference type="NCBI Taxonomy" id="200917"/>
    <lineage>
        <taxon>Eukaryota</taxon>
        <taxon>Metazoa</taxon>
        <taxon>Ecdysozoa</taxon>
        <taxon>Arthropoda</taxon>
        <taxon>Hexapoda</taxon>
        <taxon>Insecta</taxon>
        <taxon>Pterygota</taxon>
        <taxon>Neoptera</taxon>
        <taxon>Endopterygota</taxon>
        <taxon>Coleoptera</taxon>
        <taxon>Polyphaga</taxon>
        <taxon>Cucujiformia</taxon>
        <taxon>Chrysomeloidea</taxon>
        <taxon>Chrysomelidae</taxon>
        <taxon>Bruchinae</taxon>
        <taxon>Bruchini</taxon>
        <taxon>Acanthoscelides</taxon>
    </lineage>
</organism>
<dbReference type="Proteomes" id="UP001152888">
    <property type="component" value="Unassembled WGS sequence"/>
</dbReference>
<gene>
    <name evidence="1" type="ORF">ACAOBT_LOCUS28175</name>
</gene>